<evidence type="ECO:0000313" key="3">
    <source>
        <dbReference type="EMBL" id="MDT6988580.1"/>
    </source>
</evidence>
<accession>A0A241RSW7</accession>
<reference evidence="5 8" key="1">
    <citation type="submission" date="2018-03" db="EMBL/GenBank/DDBJ databases">
        <title>Draft Genome Sequences of six Lactobacillus pentosus Strains Isolated from Brines of Traditionally Fermented Spanish-Style Green Table Olives.</title>
        <authorList>
            <person name="Calero-Delgado B."/>
            <person name="Martin-Platero A.M."/>
            <person name="Perez-Pulido A.J."/>
            <person name="Benitez-Cabello A."/>
            <person name="Casimiro-Soriguer C.S."/>
            <person name="Martinez-Bueno M."/>
            <person name="Arroyo-Lopez F.N."/>
            <person name="Rodriguez-Gomez F."/>
            <person name="Bautista-Gallego J."/>
            <person name="Garrido-Fernandez A."/>
            <person name="Jimenez-Diaz R."/>
        </authorList>
    </citation>
    <scope>NUCLEOTIDE SEQUENCE [LARGE SCALE GENOMIC DNA]</scope>
    <source>
        <strain evidence="5 8">IG2</strain>
    </source>
</reference>
<dbReference type="Proteomes" id="UP001267003">
    <property type="component" value="Unassembled WGS sequence"/>
</dbReference>
<dbReference type="InterPro" id="IPR004518">
    <property type="entry name" value="MazG-like_dom"/>
</dbReference>
<dbReference type="EMBL" id="RDCL01000096">
    <property type="protein sequence ID" value="RMW51361.1"/>
    <property type="molecule type" value="Genomic_DNA"/>
</dbReference>
<feature type="domain" description="NTP pyrophosphohydrolase MazG-like" evidence="1">
    <location>
        <begin position="22"/>
        <end position="92"/>
    </location>
</feature>
<evidence type="ECO:0000259" key="1">
    <source>
        <dbReference type="Pfam" id="PF03819"/>
    </source>
</evidence>
<dbReference type="OrthoDB" id="350573at2"/>
<evidence type="ECO:0000313" key="5">
    <source>
        <dbReference type="EMBL" id="PRO94891.1"/>
    </source>
</evidence>
<evidence type="ECO:0000313" key="9">
    <source>
        <dbReference type="Proteomes" id="UP000276249"/>
    </source>
</evidence>
<dbReference type="EMBL" id="JAVLAQ010000001">
    <property type="protein sequence ID" value="MDT6988580.1"/>
    <property type="molecule type" value="Genomic_DNA"/>
</dbReference>
<comment type="caution">
    <text evidence="3">The sequence shown here is derived from an EMBL/GenBank/DDBJ whole genome shotgun (WGS) entry which is preliminary data.</text>
</comment>
<dbReference type="InterPro" id="IPR011379">
    <property type="entry name" value="MazG-related_GP37"/>
</dbReference>
<dbReference type="Pfam" id="PF03819">
    <property type="entry name" value="MazG"/>
    <property type="match status" value="1"/>
</dbReference>
<reference evidence="3" key="5">
    <citation type="submission" date="2023-08" db="EMBL/GenBank/DDBJ databases">
        <authorList>
            <person name="Page C.A."/>
            <person name="Perez-Diaz I.M."/>
        </authorList>
    </citation>
    <scope>NUCLEOTIDE SEQUENCE</scope>
    <source>
        <strain evidence="4">1.8.9</strain>
        <strain evidence="3">7.8.46</strain>
    </source>
</reference>
<evidence type="ECO:0000313" key="8">
    <source>
        <dbReference type="Proteomes" id="UP000238378"/>
    </source>
</evidence>
<dbReference type="Gene3D" id="1.10.287.1080">
    <property type="entry name" value="MazG-like"/>
    <property type="match status" value="1"/>
</dbReference>
<dbReference type="PIRSF" id="PIRSF006639">
    <property type="entry name" value="UCP006639_pph"/>
    <property type="match status" value="1"/>
</dbReference>
<dbReference type="EMBL" id="PVOB01000112">
    <property type="protein sequence ID" value="PRO94891.1"/>
    <property type="molecule type" value="Genomic_DNA"/>
</dbReference>
<organism evidence="3 11">
    <name type="scientific">Lactiplantibacillus pentosus</name>
    <name type="common">Lactobacillus pentosus</name>
    <dbReference type="NCBI Taxonomy" id="1589"/>
    <lineage>
        <taxon>Bacteria</taxon>
        <taxon>Bacillati</taxon>
        <taxon>Bacillota</taxon>
        <taxon>Bacilli</taxon>
        <taxon>Lactobacillales</taxon>
        <taxon>Lactobacillaceae</taxon>
        <taxon>Lactiplantibacillus</taxon>
    </lineage>
</organism>
<dbReference type="SUPFAM" id="SSF101386">
    <property type="entry name" value="all-alpha NTP pyrophosphatases"/>
    <property type="match status" value="1"/>
</dbReference>
<dbReference type="AlphaFoldDB" id="A0A241RSW7"/>
<gene>
    <name evidence="5" type="ORF">C6Y08_07480</name>
    <name evidence="7" type="ORF">D6U17_16975</name>
    <name evidence="6" type="ORF">D6U18_14165</name>
    <name evidence="2" type="ORF">OOJ94_00610</name>
    <name evidence="3" type="ORF">RI536_00345</name>
    <name evidence="4" type="ORF">RI555_07090</name>
</gene>
<sequence length="98" mass="11127">MEFNDYQALANRTLYGNEQVLTNLSLGLASETGQVVDLVKKYTFHGESLSKDQLTKQMGDVLWYLSQVAEWADIPFEEVAQQNIQKLNDKYPSGKPVK</sequence>
<dbReference type="EMBL" id="JAPEQV010000001">
    <property type="protein sequence ID" value="MDF2311313.1"/>
    <property type="molecule type" value="Genomic_DNA"/>
</dbReference>
<dbReference type="Proteomes" id="UP000276249">
    <property type="component" value="Unassembled WGS sequence"/>
</dbReference>
<dbReference type="RefSeq" id="WP_003639013.1">
    <property type="nucleotide sequence ID" value="NZ_BJZC01000010.1"/>
</dbReference>
<dbReference type="Proteomes" id="UP001151834">
    <property type="component" value="Unassembled WGS sequence"/>
</dbReference>
<name>A0A241RSW7_LACPE</name>
<reference evidence="2" key="3">
    <citation type="submission" date="2022-11" db="EMBL/GenBank/DDBJ databases">
        <authorList>
            <person name="Wang Z."/>
        </authorList>
    </citation>
    <scope>NUCLEOTIDE SEQUENCE</scope>
    <source>
        <strain evidence="2">P2000</strain>
    </source>
</reference>
<protein>
    <submittedName>
        <fullName evidence="3">Nucleoside triphosphate pyrophosphohydrolase family protein</fullName>
    </submittedName>
    <submittedName>
        <fullName evidence="5">Nucleotide pyrophosphohydrolase</fullName>
    </submittedName>
</protein>
<dbReference type="EMBL" id="JAVLAO010000001">
    <property type="protein sequence ID" value="MDT7038745.1"/>
    <property type="molecule type" value="Genomic_DNA"/>
</dbReference>
<evidence type="ECO:0000313" key="6">
    <source>
        <dbReference type="EMBL" id="RMW45012.1"/>
    </source>
</evidence>
<evidence type="ECO:0000313" key="7">
    <source>
        <dbReference type="EMBL" id="RMW51361.1"/>
    </source>
</evidence>
<dbReference type="CDD" id="cd11541">
    <property type="entry name" value="NTP-PPase_u4"/>
    <property type="match status" value="1"/>
</dbReference>
<evidence type="ECO:0000313" key="10">
    <source>
        <dbReference type="Proteomes" id="UP000281061"/>
    </source>
</evidence>
<dbReference type="GeneID" id="49394290"/>
<evidence type="ECO:0000313" key="2">
    <source>
        <dbReference type="EMBL" id="MDF2311313.1"/>
    </source>
</evidence>
<reference evidence="9 10" key="2">
    <citation type="submission" date="2018-10" db="EMBL/GenBank/DDBJ databases">
        <title>Genome sequences of five Lactobacillus pentosus strains isolated from brines of traditionally fermented spanish-style green table olives and differences between them.</title>
        <authorList>
            <person name="Jimenez Diaz R."/>
        </authorList>
    </citation>
    <scope>NUCLEOTIDE SEQUENCE [LARGE SCALE GENOMIC DNA]</scope>
    <source>
        <strain evidence="6 9">IG10</strain>
        <strain evidence="7 10">IG8</strain>
    </source>
</reference>
<dbReference type="Proteomes" id="UP001263852">
    <property type="component" value="Unassembled WGS sequence"/>
</dbReference>
<dbReference type="EMBL" id="RDCJ01000107">
    <property type="protein sequence ID" value="RMW45012.1"/>
    <property type="molecule type" value="Genomic_DNA"/>
</dbReference>
<dbReference type="Proteomes" id="UP000238378">
    <property type="component" value="Unassembled WGS sequence"/>
</dbReference>
<evidence type="ECO:0000313" key="4">
    <source>
        <dbReference type="EMBL" id="MDT7038745.1"/>
    </source>
</evidence>
<keyword evidence="8" id="KW-1185">Reference proteome</keyword>
<dbReference type="Proteomes" id="UP000281061">
    <property type="component" value="Unassembled WGS sequence"/>
</dbReference>
<evidence type="ECO:0000313" key="11">
    <source>
        <dbReference type="Proteomes" id="UP001267003"/>
    </source>
</evidence>
<proteinExistence type="predicted"/>
<reference evidence="2" key="4">
    <citation type="journal article" date="2023" name="Front Nutr">
        <title>Lactiplantibacillus pentosus P2020 protects the hyperuricemia and renal inflammation in mice.</title>
        <authorList>
            <person name="Wang Z."/>
            <person name="Song L."/>
            <person name="Li X."/>
            <person name="Xiao Y."/>
            <person name="Huang Y."/>
            <person name="Zhang Y."/>
            <person name="Li J."/>
            <person name="Li M."/>
            <person name="Ren Z."/>
        </authorList>
    </citation>
    <scope>NUCLEOTIDE SEQUENCE</scope>
    <source>
        <strain evidence="2">P2000</strain>
    </source>
</reference>